<feature type="transmembrane region" description="Helical" evidence="9">
    <location>
        <begin position="190"/>
        <end position="210"/>
    </location>
</feature>
<evidence type="ECO:0000259" key="10">
    <source>
        <dbReference type="Pfam" id="PF01490"/>
    </source>
</evidence>
<evidence type="ECO:0000256" key="6">
    <source>
        <dbReference type="ARBA" id="ARBA00022970"/>
    </source>
</evidence>
<feature type="transmembrane region" description="Helical" evidence="9">
    <location>
        <begin position="72"/>
        <end position="95"/>
    </location>
</feature>
<keyword evidence="3" id="KW-0813">Transport</keyword>
<feature type="transmembrane region" description="Helical" evidence="9">
    <location>
        <begin position="263"/>
        <end position="280"/>
    </location>
</feature>
<accession>A0A7S1TS32</accession>
<evidence type="ECO:0000256" key="1">
    <source>
        <dbReference type="ARBA" id="ARBA00004128"/>
    </source>
</evidence>
<organism evidence="11">
    <name type="scientific">Phaeomonas parva</name>
    <dbReference type="NCBI Taxonomy" id="124430"/>
    <lineage>
        <taxon>Eukaryota</taxon>
        <taxon>Sar</taxon>
        <taxon>Stramenopiles</taxon>
        <taxon>Ochrophyta</taxon>
        <taxon>Pinguiophyceae</taxon>
        <taxon>Pinguiochrysidales</taxon>
        <taxon>Pinguiochrysidaceae</taxon>
        <taxon>Phaeomonas</taxon>
    </lineage>
</organism>
<dbReference type="GO" id="GO:0005290">
    <property type="term" value="F:L-histidine transmembrane transporter activity"/>
    <property type="evidence" value="ECO:0007669"/>
    <property type="project" value="TreeGrafter"/>
</dbReference>
<feature type="transmembrane region" description="Helical" evidence="9">
    <location>
        <begin position="42"/>
        <end position="66"/>
    </location>
</feature>
<comment type="similarity">
    <text evidence="2">Belongs to the amino acid/polyamine transporter 2 family.</text>
</comment>
<dbReference type="PANTHER" id="PTHR22950">
    <property type="entry name" value="AMINO ACID TRANSPORTER"/>
    <property type="match status" value="1"/>
</dbReference>
<name>A0A7S1TS32_9STRA</name>
<proteinExistence type="inferred from homology"/>
<dbReference type="GO" id="GO:0015194">
    <property type="term" value="F:L-serine transmembrane transporter activity"/>
    <property type="evidence" value="ECO:0007669"/>
    <property type="project" value="TreeGrafter"/>
</dbReference>
<dbReference type="GO" id="GO:0005302">
    <property type="term" value="F:L-tyrosine transmembrane transporter activity"/>
    <property type="evidence" value="ECO:0007669"/>
    <property type="project" value="TreeGrafter"/>
</dbReference>
<reference evidence="11" key="1">
    <citation type="submission" date="2021-01" db="EMBL/GenBank/DDBJ databases">
        <authorList>
            <person name="Corre E."/>
            <person name="Pelletier E."/>
            <person name="Niang G."/>
            <person name="Scheremetjew M."/>
            <person name="Finn R."/>
            <person name="Kale V."/>
            <person name="Holt S."/>
            <person name="Cochrane G."/>
            <person name="Meng A."/>
            <person name="Brown T."/>
            <person name="Cohen L."/>
        </authorList>
    </citation>
    <scope>NUCLEOTIDE SEQUENCE</scope>
    <source>
        <strain evidence="11">CCMP2877</strain>
    </source>
</reference>
<feature type="transmembrane region" description="Helical" evidence="9">
    <location>
        <begin position="310"/>
        <end position="333"/>
    </location>
</feature>
<dbReference type="InterPro" id="IPR013057">
    <property type="entry name" value="AA_transpt_TM"/>
</dbReference>
<feature type="transmembrane region" description="Helical" evidence="9">
    <location>
        <begin position="230"/>
        <end position="251"/>
    </location>
</feature>
<dbReference type="GO" id="GO:0005774">
    <property type="term" value="C:vacuolar membrane"/>
    <property type="evidence" value="ECO:0007669"/>
    <property type="project" value="UniProtKB-SubCell"/>
</dbReference>
<keyword evidence="4" id="KW-0926">Vacuole</keyword>
<evidence type="ECO:0000256" key="7">
    <source>
        <dbReference type="ARBA" id="ARBA00022989"/>
    </source>
</evidence>
<feature type="domain" description="Amino acid transporter transmembrane" evidence="10">
    <location>
        <begin position="46"/>
        <end position="106"/>
    </location>
</feature>
<dbReference type="AlphaFoldDB" id="A0A7S1TS32"/>
<dbReference type="Pfam" id="PF01490">
    <property type="entry name" value="Aa_trans"/>
    <property type="match status" value="2"/>
</dbReference>
<evidence type="ECO:0000256" key="2">
    <source>
        <dbReference type="ARBA" id="ARBA00008066"/>
    </source>
</evidence>
<evidence type="ECO:0000256" key="9">
    <source>
        <dbReference type="SAM" id="Phobius"/>
    </source>
</evidence>
<feature type="transmembrane region" description="Helical" evidence="9">
    <location>
        <begin position="439"/>
        <end position="456"/>
    </location>
</feature>
<dbReference type="PANTHER" id="PTHR22950:SF678">
    <property type="entry name" value="VACUOLAR AMINO ACID TRANSPORTER 5-RELATED"/>
    <property type="match status" value="1"/>
</dbReference>
<dbReference type="EMBL" id="HBGJ01004908">
    <property type="protein sequence ID" value="CAD9244615.1"/>
    <property type="molecule type" value="Transcribed_RNA"/>
</dbReference>
<gene>
    <name evidence="11" type="ORF">PPAR1163_LOCUS2963</name>
</gene>
<keyword evidence="6" id="KW-0029">Amino-acid transport</keyword>
<feature type="transmembrane region" description="Helical" evidence="9">
    <location>
        <begin position="462"/>
        <end position="485"/>
    </location>
</feature>
<feature type="transmembrane region" description="Helical" evidence="9">
    <location>
        <begin position="345"/>
        <end position="368"/>
    </location>
</feature>
<evidence type="ECO:0000256" key="5">
    <source>
        <dbReference type="ARBA" id="ARBA00022692"/>
    </source>
</evidence>
<keyword evidence="7 9" id="KW-1133">Transmembrane helix</keyword>
<feature type="transmembrane region" description="Helical" evidence="9">
    <location>
        <begin position="497"/>
        <end position="517"/>
    </location>
</feature>
<keyword evidence="5 9" id="KW-0812">Transmembrane</keyword>
<dbReference type="GO" id="GO:0005313">
    <property type="term" value="F:L-glutamate transmembrane transporter activity"/>
    <property type="evidence" value="ECO:0007669"/>
    <property type="project" value="TreeGrafter"/>
</dbReference>
<evidence type="ECO:0000256" key="4">
    <source>
        <dbReference type="ARBA" id="ARBA00022554"/>
    </source>
</evidence>
<dbReference type="GO" id="GO:0015189">
    <property type="term" value="F:L-lysine transmembrane transporter activity"/>
    <property type="evidence" value="ECO:0007669"/>
    <property type="project" value="TreeGrafter"/>
</dbReference>
<comment type="subcellular location">
    <subcellularLocation>
        <location evidence="1">Vacuole membrane</location>
        <topology evidence="1">Multi-pass membrane protein</topology>
    </subcellularLocation>
</comment>
<evidence type="ECO:0000256" key="8">
    <source>
        <dbReference type="ARBA" id="ARBA00023136"/>
    </source>
</evidence>
<feature type="domain" description="Amino acid transporter transmembrane" evidence="10">
    <location>
        <begin position="186"/>
        <end position="516"/>
    </location>
</feature>
<evidence type="ECO:0000313" key="11">
    <source>
        <dbReference type="EMBL" id="CAD9244615.1"/>
    </source>
</evidence>
<protein>
    <recommendedName>
        <fullName evidence="10">Amino acid transporter transmembrane domain-containing protein</fullName>
    </recommendedName>
</protein>
<evidence type="ECO:0000256" key="3">
    <source>
        <dbReference type="ARBA" id="ARBA00022448"/>
    </source>
</evidence>
<sequence>MLKAGRRMLKRRSPGMAGKNEYVGGFRGDSEAQTPLLSAGKAAIGGASILSCVATLANTILGTGILELSHAFSATGLVVGVVLLCFFACCAAFTLHLLAESARTVTGVDPNTGARLDSSFSLDHTAAFVPPGSTRSQDLLYRSSGASSPVYSDQDRLTLADPSQPLPDELKPQKSSFYLVADAAVPRFSFLVDTAVAVKCFGVAVSYLIVVGDMMPDAMKFILGDDGPPFWLSRQTWIVAGWLLVVPMAFAKTLDALKFTSSFAVAVVMGVVAMTILYAVDPDLDGCDDADDDGCPGETVVIPDSPKDTFAVLTLFVFCFTCHQNIFTICNEIKRNTRKNVNRVIFIAVSMCFSLCLLVAIAGYSMYGDVLLPEGKDNILPHMPSNEATTAARIGLTLMVLFSYPLQAHPSRNSALSLVNSCFGIETDAAAGPQVDLRFIAFTVVFLIASLAIALVTESLGMVMGIVGAVGSTTVSFLLPGAVYFRLHPWPHWKRYGAAFVFCIGCIIMPLALVFIFL</sequence>
<dbReference type="GO" id="GO:0061459">
    <property type="term" value="F:L-arginine transmembrane transporter activity"/>
    <property type="evidence" value="ECO:0007669"/>
    <property type="project" value="TreeGrafter"/>
</dbReference>
<keyword evidence="8 9" id="KW-0472">Membrane</keyword>